<dbReference type="EMBL" id="CDMC01000002">
    <property type="protein sequence ID" value="CEN60733.1"/>
    <property type="molecule type" value="Genomic_DNA"/>
</dbReference>
<name>A0A0U4ZXL0_ASPCI</name>
<sequence>MSPLRLSPQPSLLSRIISIFRKLMRAPLCRFKRSLPRTLSQLELIPPEVLGLIIDFLDRADIVCLGLTSRGLLRTTGTSSWPKRKDRALRMVMLSRVARDLPGMFCCYYCAKLHPSKLVGPPPNARLGRGDECPEIGGWVSHRQPGPIPSPLLDAHGLGISYRFRVSHLVLAMKRHYRGPAHGIPLHSLAYTEVMARDAMFTTLFSVEARICPAEQGPSTLVLHLQDWALIHDDDSGVEQFACIMRNWTICRHQYSDTLQNRIAAAIDSRGFGRGQWPEAEVLECPQCGVEFQLDLRDCGGEGRAVVVTKWLDLGSGLTPDDHRLLALASRDFHGLVADQAVASSGMTRHRYQAASGHEVQENDIRERNYRYLAEREYRRELSTSWLDPGVWTSSE</sequence>
<reference evidence="2" key="1">
    <citation type="journal article" date="2016" name="Genome Announc.">
        <title>Draft genome sequences of fungus Aspergillus calidoustus.</title>
        <authorList>
            <person name="Horn F."/>
            <person name="Linde J."/>
            <person name="Mattern D.J."/>
            <person name="Walther G."/>
            <person name="Guthke R."/>
            <person name="Scherlach K."/>
            <person name="Martin K."/>
            <person name="Brakhage A.A."/>
            <person name="Petzke L."/>
            <person name="Valiante V."/>
        </authorList>
    </citation>
    <scope>NUCLEOTIDE SEQUENCE [LARGE SCALE GENOMIC DNA]</scope>
    <source>
        <strain evidence="2">SF006504</strain>
    </source>
</reference>
<dbReference type="OMA" id="PRYLTCD"/>
<dbReference type="AlphaFoldDB" id="A0A0U4ZXL0"/>
<dbReference type="CDD" id="cd09917">
    <property type="entry name" value="F-box_SF"/>
    <property type="match status" value="1"/>
</dbReference>
<dbReference type="OrthoDB" id="3766406at2759"/>
<organism evidence="1 2">
    <name type="scientific">Aspergillus calidoustus</name>
    <dbReference type="NCBI Taxonomy" id="454130"/>
    <lineage>
        <taxon>Eukaryota</taxon>
        <taxon>Fungi</taxon>
        <taxon>Dikarya</taxon>
        <taxon>Ascomycota</taxon>
        <taxon>Pezizomycotina</taxon>
        <taxon>Eurotiomycetes</taxon>
        <taxon>Eurotiomycetidae</taxon>
        <taxon>Eurotiales</taxon>
        <taxon>Aspergillaceae</taxon>
        <taxon>Aspergillus</taxon>
        <taxon>Aspergillus subgen. Nidulantes</taxon>
    </lineage>
</organism>
<evidence type="ECO:0008006" key="3">
    <source>
        <dbReference type="Google" id="ProtNLM"/>
    </source>
</evidence>
<evidence type="ECO:0000313" key="2">
    <source>
        <dbReference type="Proteomes" id="UP000054771"/>
    </source>
</evidence>
<dbReference type="STRING" id="454130.A0A0U4ZXL0"/>
<dbReference type="Proteomes" id="UP000054771">
    <property type="component" value="Unassembled WGS sequence"/>
</dbReference>
<proteinExistence type="predicted"/>
<evidence type="ECO:0000313" key="1">
    <source>
        <dbReference type="EMBL" id="CEN60733.1"/>
    </source>
</evidence>
<protein>
    <recommendedName>
        <fullName evidence="3">F-box domain-containing protein</fullName>
    </recommendedName>
</protein>
<gene>
    <name evidence="1" type="ORF">ASPCAL03166</name>
</gene>
<accession>A0A0U4ZXL0</accession>
<keyword evidence="2" id="KW-1185">Reference proteome</keyword>